<feature type="signal peptide" evidence="5">
    <location>
        <begin position="1"/>
        <end position="20"/>
    </location>
</feature>
<organism evidence="7 8">
    <name type="scientific">Batrachochytrium salamandrivorans</name>
    <dbReference type="NCBI Taxonomy" id="1357716"/>
    <lineage>
        <taxon>Eukaryota</taxon>
        <taxon>Fungi</taxon>
        <taxon>Fungi incertae sedis</taxon>
        <taxon>Chytridiomycota</taxon>
        <taxon>Chytridiomycota incertae sedis</taxon>
        <taxon>Chytridiomycetes</taxon>
        <taxon>Rhizophydiales</taxon>
        <taxon>Rhizophydiales incertae sedis</taxon>
        <taxon>Batrachochytrium</taxon>
    </lineage>
</organism>
<dbReference type="EMBL" id="JAFCIX010000359">
    <property type="protein sequence ID" value="KAH6593130.1"/>
    <property type="molecule type" value="Genomic_DNA"/>
</dbReference>
<evidence type="ECO:0000256" key="2">
    <source>
        <dbReference type="ARBA" id="ARBA00022750"/>
    </source>
</evidence>
<sequence length="436" mass="46147">MLGQSAVVALLPLWLAGVSALRMLGDLSFDSTTGSQAHSATSMASLSVPFHSIVNAASVDEFNSSSASISAASASMVFFISISLGTPATQINVLLDSGSPTFWVTSTACHVGNGCALGKYNPLSSSTSRHITGQVVERFYGDGTQVECTVMSDTLTLAGVSIPNQHVCVATVAKFPSTAGISGMIGLGPPRRTDSADVFSNMKTTFNDSMVSFYYNRQVIPVTPKDLIPDAGEVTFGTPNAARYTGDFNWFPSHPTDPHWAVTLSSIEVNGKIVTQNKHITAMIDTGTTLVILDEVTFRAINIAMDGVRQGPVYVVDCAKVKSFPPVIFTFGKISIVMPWDQQYFVFQNKYCISVFSYIEGGSMASATILGAWFLRNHYVVFDYGGARIGLATPVGDVVPVVLPPGGRSGGVVTRGGGGWGSVLIVIIAGMIVYAM</sequence>
<comment type="similarity">
    <text evidence="1 3">Belongs to the peptidase A1 family.</text>
</comment>
<feature type="domain" description="Peptidase A1" evidence="6">
    <location>
        <begin position="78"/>
        <end position="392"/>
    </location>
</feature>
<evidence type="ECO:0000256" key="5">
    <source>
        <dbReference type="SAM" id="SignalP"/>
    </source>
</evidence>
<keyword evidence="4" id="KW-1133">Transmembrane helix</keyword>
<name>A0ABQ8F768_9FUNG</name>
<reference evidence="7 8" key="1">
    <citation type="submission" date="2021-02" db="EMBL/GenBank/DDBJ databases">
        <title>Variation within the Batrachochytrium salamandrivorans European outbreak.</title>
        <authorList>
            <person name="Kelly M."/>
            <person name="Pasmans F."/>
            <person name="Shea T.P."/>
            <person name="Munoz J.F."/>
            <person name="Carranza S."/>
            <person name="Cuomo C.A."/>
            <person name="Martel A."/>
        </authorList>
    </citation>
    <scope>NUCLEOTIDE SEQUENCE [LARGE SCALE GENOMIC DNA]</scope>
    <source>
        <strain evidence="7 8">AMFP18/2</strain>
    </source>
</reference>
<dbReference type="Proteomes" id="UP001648503">
    <property type="component" value="Unassembled WGS sequence"/>
</dbReference>
<evidence type="ECO:0000256" key="3">
    <source>
        <dbReference type="RuleBase" id="RU000454"/>
    </source>
</evidence>
<dbReference type="InterPro" id="IPR021109">
    <property type="entry name" value="Peptidase_aspartic_dom_sf"/>
</dbReference>
<accession>A0ABQ8F768</accession>
<dbReference type="PANTHER" id="PTHR47966">
    <property type="entry name" value="BETA-SITE APP-CLEAVING ENZYME, ISOFORM A-RELATED"/>
    <property type="match status" value="1"/>
</dbReference>
<dbReference type="PANTHER" id="PTHR47966:SF51">
    <property type="entry name" value="BETA-SITE APP-CLEAVING ENZYME, ISOFORM A-RELATED"/>
    <property type="match status" value="1"/>
</dbReference>
<gene>
    <name evidence="7" type="ORF">BASA50_007580</name>
</gene>
<evidence type="ECO:0000313" key="7">
    <source>
        <dbReference type="EMBL" id="KAH6593130.1"/>
    </source>
</evidence>
<dbReference type="SUPFAM" id="SSF50630">
    <property type="entry name" value="Acid proteases"/>
    <property type="match status" value="1"/>
</dbReference>
<dbReference type="Pfam" id="PF00026">
    <property type="entry name" value="Asp"/>
    <property type="match status" value="1"/>
</dbReference>
<dbReference type="CDD" id="cd05471">
    <property type="entry name" value="pepsin_like"/>
    <property type="match status" value="1"/>
</dbReference>
<dbReference type="PROSITE" id="PS51767">
    <property type="entry name" value="PEPTIDASE_A1"/>
    <property type="match status" value="1"/>
</dbReference>
<dbReference type="InterPro" id="IPR001461">
    <property type="entry name" value="Aspartic_peptidase_A1"/>
</dbReference>
<protein>
    <recommendedName>
        <fullName evidence="6">Peptidase A1 domain-containing protein</fullName>
    </recommendedName>
</protein>
<feature type="chain" id="PRO_5047205641" description="Peptidase A1 domain-containing protein" evidence="5">
    <location>
        <begin position="21"/>
        <end position="436"/>
    </location>
</feature>
<evidence type="ECO:0000256" key="1">
    <source>
        <dbReference type="ARBA" id="ARBA00007447"/>
    </source>
</evidence>
<keyword evidence="8" id="KW-1185">Reference proteome</keyword>
<evidence type="ECO:0000259" key="6">
    <source>
        <dbReference type="PROSITE" id="PS51767"/>
    </source>
</evidence>
<keyword evidence="2 3" id="KW-0064">Aspartyl protease</keyword>
<keyword evidence="3" id="KW-0645">Protease</keyword>
<dbReference type="PROSITE" id="PS00141">
    <property type="entry name" value="ASP_PROTEASE"/>
    <property type="match status" value="2"/>
</dbReference>
<dbReference type="InterPro" id="IPR001969">
    <property type="entry name" value="Aspartic_peptidase_AS"/>
</dbReference>
<comment type="caution">
    <text evidence="7">The sequence shown here is derived from an EMBL/GenBank/DDBJ whole genome shotgun (WGS) entry which is preliminary data.</text>
</comment>
<dbReference type="PRINTS" id="PR00792">
    <property type="entry name" value="PEPSIN"/>
</dbReference>
<keyword evidence="4" id="KW-0472">Membrane</keyword>
<dbReference type="Gene3D" id="2.40.70.10">
    <property type="entry name" value="Acid Proteases"/>
    <property type="match status" value="2"/>
</dbReference>
<evidence type="ECO:0000256" key="4">
    <source>
        <dbReference type="SAM" id="Phobius"/>
    </source>
</evidence>
<dbReference type="InterPro" id="IPR034164">
    <property type="entry name" value="Pepsin-like_dom"/>
</dbReference>
<keyword evidence="4" id="KW-0812">Transmembrane</keyword>
<evidence type="ECO:0000313" key="8">
    <source>
        <dbReference type="Proteomes" id="UP001648503"/>
    </source>
</evidence>
<keyword evidence="3" id="KW-0378">Hydrolase</keyword>
<keyword evidence="5" id="KW-0732">Signal</keyword>
<feature type="transmembrane region" description="Helical" evidence="4">
    <location>
        <begin position="417"/>
        <end position="435"/>
    </location>
</feature>
<proteinExistence type="inferred from homology"/>
<dbReference type="InterPro" id="IPR033121">
    <property type="entry name" value="PEPTIDASE_A1"/>
</dbReference>